<feature type="region of interest" description="Disordered" evidence="12">
    <location>
        <begin position="969"/>
        <end position="993"/>
    </location>
</feature>
<dbReference type="InParanoid" id="A0A2R5G610"/>
<dbReference type="EMBL" id="BEYU01000001">
    <property type="protein sequence ID" value="GBG23883.1"/>
    <property type="molecule type" value="Genomic_DNA"/>
</dbReference>
<reference evidence="16 17" key="1">
    <citation type="submission" date="2017-12" db="EMBL/GenBank/DDBJ databases">
        <title>Sequencing, de novo assembly and annotation of complete genome of a new Thraustochytrid species, strain FCC1311.</title>
        <authorList>
            <person name="Sedici K."/>
            <person name="Godart F."/>
            <person name="Aiese Cigliano R."/>
            <person name="Sanseverino W."/>
            <person name="Barakat M."/>
            <person name="Ortet P."/>
            <person name="Marechal E."/>
            <person name="Cagnac O."/>
            <person name="Amato A."/>
        </authorList>
    </citation>
    <scope>NUCLEOTIDE SEQUENCE [LARGE SCALE GENOMIC DNA]</scope>
</reference>
<feature type="transmembrane region" description="Helical" evidence="13">
    <location>
        <begin position="372"/>
        <end position="393"/>
    </location>
</feature>
<sequence>MRRSRTASQRLEGTSGLAHDEGGDRLVSDDASNLILGDAISDPGVNPASKRSSSNNSGQGSSAALTIGDDDDDDMVSPLGSRIQHRTSSREQEFDVRKLDSGVSTSLYGRRRTTRKAPFQNRNRCRCSFSSWRSDVVRLYRRLRTKILFEVQRLGRPGLFFIFLLPCFVDTVWVFLYFAERQHDVQRDNGPCNNPANLPSPYMETPRTIELLIPQCIFSILTLFIWLPFRIFYAGSYKFRHILYMTIVADLVTALPFFVAMCVPGARAIYVPGFLRIWMLRFELGFIYNQTSLKGESVLFITSGIAICVTMVACFEWTQNNFPVREAVFAQSDGDGEYPCTSFAVSIYFIIVTLSTVGFGDVSTFPPFLRNSYSRAVAAISIAVFIVLLPYSVGRIRELLRKSRDRKHLRYVARTHNAHVVVHGHLDDALLGHVLYYFNPVRRARRVVRGQAILHDEGDELHSMLLSEKTTVLGGANYVVAMSENTVSESMLARVSLGYQRAYISLFEGSLLDARDLNRCEILQARAVFVLPTLHVYSDAFYRNAYQGAQGSSSQATAMGMRPMHGADLQRKESISSEDIESACGSDWRTREIFEDMQRGMHRVQHASSARNRLYSRDYRTLLRAWSTHQNIHTDQLLVIVLFHEFNKQFLFDHATHIDGTARRDHSPLMERNLMTISLDAFQQEVLAASCLVPGLSTVITNFFVGEDRGVSVANDGSDDRNRNKPGPDVSYDLELGNHIGHVHSEHHADSDESDADDNNDNTNAAEDGDEAARRNALQKSHNGFLFQSQRHLSRAKLGSASRSAKAKKKNCACGRIDAAPIVTLRNYSRGLQNELEVMVIQSKNPFVGWSRLELAITMHRDFSVIVLAVIREEDAYFTKGEDREIEFFRNAHQEITTGDHVVFLGRGNNLDELFHTRKEDYDIRSGEVPSRIRKRRASRLRTSLLSRTISSNPGTTASPALVSFEGISRAGGTNDGNGDHSHAMMHHQTSSSAAADFFDEENRLEPHRGLPADIDEVSDTDDAPRRSLTSAFVKSWNELSESENGPDSRHRHVILCCPPQSPIEMFVRSLHSRRETDGKPPVWILWLVSAPPSEMIWERICMLPNLVWMLGESCVAHDLLRAGIREASDIVIFSDIFESYIPDVFASSKAVEAADVDRYIISSHRVVTSLIDTFHLKFLRVHTHINSANNGQYLHESSWRRLILDQAFAETVRPQKMASGEKERSNSIWTRVASSLHLTSENTTQKDSVKMLNQLTSSVWPILLNETYAAGESWSASSIFFILFSSYMGGGCGLIFLLVQKLIKLAGKQGAAQGDYNGFRLVQVPKAFHGRPFAELFVATLERNQALCLGLFRGYGHGMNHPKYGKPTILVNPIDMTIAPCDFVYVIGGVKGPRKTPGHMQHASSN</sequence>
<dbReference type="SUPFAM" id="SSF81324">
    <property type="entry name" value="Voltage-gated potassium channels"/>
    <property type="match status" value="1"/>
</dbReference>
<evidence type="ECO:0000256" key="10">
    <source>
        <dbReference type="ARBA" id="ARBA00023303"/>
    </source>
</evidence>
<feature type="domain" description="RCK N-terminal" evidence="15">
    <location>
        <begin position="1050"/>
        <end position="1136"/>
    </location>
</feature>
<keyword evidence="9 13" id="KW-0472">Membrane</keyword>
<comment type="subcellular location">
    <subcellularLocation>
        <location evidence="1">Membrane</location>
        <topology evidence="1">Multi-pass membrane protein</topology>
    </subcellularLocation>
</comment>
<evidence type="ECO:0000256" key="12">
    <source>
        <dbReference type="SAM" id="MobiDB-lite"/>
    </source>
</evidence>
<evidence type="ECO:0000313" key="17">
    <source>
        <dbReference type="Proteomes" id="UP000241890"/>
    </source>
</evidence>
<feature type="domain" description="Potassium channel" evidence="14">
    <location>
        <begin position="340"/>
        <end position="401"/>
    </location>
</feature>
<feature type="region of interest" description="Disordered" evidence="12">
    <location>
        <begin position="714"/>
        <end position="774"/>
    </location>
</feature>
<feature type="transmembrane region" description="Helical" evidence="13">
    <location>
        <begin position="338"/>
        <end position="360"/>
    </location>
</feature>
<evidence type="ECO:0000256" key="13">
    <source>
        <dbReference type="SAM" id="Phobius"/>
    </source>
</evidence>
<proteinExistence type="predicted"/>
<dbReference type="InterPro" id="IPR003148">
    <property type="entry name" value="RCK_N"/>
</dbReference>
<evidence type="ECO:0000256" key="4">
    <source>
        <dbReference type="ARBA" id="ARBA00022692"/>
    </source>
</evidence>
<evidence type="ECO:0000256" key="8">
    <source>
        <dbReference type="ARBA" id="ARBA00023065"/>
    </source>
</evidence>
<evidence type="ECO:0000259" key="15">
    <source>
        <dbReference type="Pfam" id="PF22614"/>
    </source>
</evidence>
<evidence type="ECO:0000256" key="3">
    <source>
        <dbReference type="ARBA" id="ARBA00022538"/>
    </source>
</evidence>
<feature type="transmembrane region" description="Helical" evidence="13">
    <location>
        <begin position="211"/>
        <end position="229"/>
    </location>
</feature>
<keyword evidence="7 13" id="KW-1133">Transmembrane helix</keyword>
<dbReference type="Pfam" id="PF07885">
    <property type="entry name" value="Ion_trans_2"/>
    <property type="match status" value="1"/>
</dbReference>
<name>A0A2R5G610_9STRA</name>
<dbReference type="PANTHER" id="PTHR10027">
    <property type="entry name" value="CALCIUM-ACTIVATED POTASSIUM CHANNEL ALPHA CHAIN"/>
    <property type="match status" value="1"/>
</dbReference>
<evidence type="ECO:0000313" key="16">
    <source>
        <dbReference type="EMBL" id="GBG23883.1"/>
    </source>
</evidence>
<dbReference type="GO" id="GO:0005267">
    <property type="term" value="F:potassium channel activity"/>
    <property type="evidence" value="ECO:0007669"/>
    <property type="project" value="UniProtKB-KW"/>
</dbReference>
<feature type="transmembrane region" description="Helical" evidence="13">
    <location>
        <begin position="1280"/>
        <end position="1300"/>
    </location>
</feature>
<feature type="transmembrane region" description="Helical" evidence="13">
    <location>
        <begin position="241"/>
        <end position="261"/>
    </location>
</feature>
<feature type="compositionally biased region" description="Polar residues" evidence="12">
    <location>
        <begin position="1"/>
        <end position="12"/>
    </location>
</feature>
<evidence type="ECO:0000256" key="1">
    <source>
        <dbReference type="ARBA" id="ARBA00004141"/>
    </source>
</evidence>
<keyword evidence="6" id="KW-0630">Potassium</keyword>
<comment type="catalytic activity">
    <reaction evidence="11">
        <text>K(+)(in) = K(+)(out)</text>
        <dbReference type="Rhea" id="RHEA:29463"/>
        <dbReference type="ChEBI" id="CHEBI:29103"/>
    </reaction>
</comment>
<dbReference type="PANTHER" id="PTHR10027:SF10">
    <property type="entry name" value="SLOWPOKE 2, ISOFORM D"/>
    <property type="match status" value="1"/>
</dbReference>
<dbReference type="Pfam" id="PF22614">
    <property type="entry name" value="Slo-like_RCK"/>
    <property type="match status" value="1"/>
</dbReference>
<organism evidence="16 17">
    <name type="scientific">Hondaea fermentalgiana</name>
    <dbReference type="NCBI Taxonomy" id="2315210"/>
    <lineage>
        <taxon>Eukaryota</taxon>
        <taxon>Sar</taxon>
        <taxon>Stramenopiles</taxon>
        <taxon>Bigyra</taxon>
        <taxon>Labyrinthulomycetes</taxon>
        <taxon>Thraustochytrida</taxon>
        <taxon>Thraustochytriidae</taxon>
        <taxon>Hondaea</taxon>
    </lineage>
</organism>
<keyword evidence="17" id="KW-1185">Reference proteome</keyword>
<evidence type="ECO:0000256" key="9">
    <source>
        <dbReference type="ARBA" id="ARBA00023136"/>
    </source>
</evidence>
<keyword evidence="2" id="KW-0813">Transport</keyword>
<feature type="compositionally biased region" description="Basic and acidic residues" evidence="12">
    <location>
        <begin position="18"/>
        <end position="28"/>
    </location>
</feature>
<comment type="caution">
    <text evidence="16">The sequence shown here is derived from an EMBL/GenBank/DDBJ whole genome shotgun (WGS) entry which is preliminary data.</text>
</comment>
<dbReference type="InterPro" id="IPR047871">
    <property type="entry name" value="K_chnl_Slo-like"/>
</dbReference>
<evidence type="ECO:0000259" key="14">
    <source>
        <dbReference type="Pfam" id="PF07885"/>
    </source>
</evidence>
<evidence type="ECO:0000256" key="2">
    <source>
        <dbReference type="ARBA" id="ARBA00022448"/>
    </source>
</evidence>
<keyword evidence="8" id="KW-0406">Ion transport</keyword>
<keyword evidence="10 16" id="KW-0407">Ion channel</keyword>
<evidence type="ECO:0000256" key="11">
    <source>
        <dbReference type="ARBA" id="ARBA00034430"/>
    </source>
</evidence>
<keyword evidence="4 13" id="KW-0812">Transmembrane</keyword>
<accession>A0A2R5G610</accession>
<dbReference type="Gene3D" id="1.10.287.70">
    <property type="match status" value="1"/>
</dbReference>
<feature type="region of interest" description="Disordered" evidence="12">
    <location>
        <begin position="1"/>
        <end position="91"/>
    </location>
</feature>
<gene>
    <name evidence="16" type="ORF">FCC1311_001022</name>
</gene>
<keyword evidence="5" id="KW-0631">Potassium channel</keyword>
<evidence type="ECO:0000256" key="6">
    <source>
        <dbReference type="ARBA" id="ARBA00022958"/>
    </source>
</evidence>
<evidence type="ECO:0000256" key="5">
    <source>
        <dbReference type="ARBA" id="ARBA00022826"/>
    </source>
</evidence>
<evidence type="ECO:0000256" key="7">
    <source>
        <dbReference type="ARBA" id="ARBA00022989"/>
    </source>
</evidence>
<feature type="transmembrane region" description="Helical" evidence="13">
    <location>
        <begin position="159"/>
        <end position="179"/>
    </location>
</feature>
<dbReference type="InterPro" id="IPR013099">
    <property type="entry name" value="K_chnl_dom"/>
</dbReference>
<dbReference type="Proteomes" id="UP000241890">
    <property type="component" value="Unassembled WGS sequence"/>
</dbReference>
<dbReference type="OrthoDB" id="257992at2759"/>
<dbReference type="GO" id="GO:0016020">
    <property type="term" value="C:membrane"/>
    <property type="evidence" value="ECO:0007669"/>
    <property type="project" value="UniProtKB-SubCell"/>
</dbReference>
<protein>
    <submittedName>
        <fullName evidence="16">Potassium channel subfamily T member 1</fullName>
    </submittedName>
</protein>
<feature type="transmembrane region" description="Helical" evidence="13">
    <location>
        <begin position="298"/>
        <end position="318"/>
    </location>
</feature>
<feature type="compositionally biased region" description="Low complexity" evidence="12">
    <location>
        <begin position="52"/>
        <end position="62"/>
    </location>
</feature>
<keyword evidence="3" id="KW-0633">Potassium transport</keyword>